<dbReference type="Pfam" id="PF12740">
    <property type="entry name" value="PETase"/>
    <property type="match status" value="1"/>
</dbReference>
<comment type="similarity">
    <text evidence="1">Belongs to the AB hydrolase superfamily.</text>
</comment>
<feature type="transmembrane region" description="Helical" evidence="4">
    <location>
        <begin position="24"/>
        <end position="43"/>
    </location>
</feature>
<comment type="caution">
    <text evidence="6">The sequence shown here is derived from an EMBL/GenBank/DDBJ whole genome shotgun (WGS) entry which is preliminary data.</text>
</comment>
<evidence type="ECO:0000256" key="1">
    <source>
        <dbReference type="ARBA" id="ARBA00008645"/>
    </source>
</evidence>
<dbReference type="InterPro" id="IPR041127">
    <property type="entry name" value="PET_hydrolase/cutinase-like"/>
</dbReference>
<proteinExistence type="inferred from homology"/>
<feature type="domain" description="PET hydrolase/cutinase-like" evidence="5">
    <location>
        <begin position="65"/>
        <end position="319"/>
    </location>
</feature>
<sequence length="320" mass="34310">MEPQKNDAESAPGGRHKRKSRRRMLSLGIAAMFAIGGAGLVALPSASAGEATSASATQSDVGTLNQYQRGPDPTESSIEARTGHYRTSSTRVSSFASGFGGGTIYYPTTTSDGTFGGVAIAPGYTASSSSMDWLGPRIASQGFVVFVIDTNTRLDQPGSRARQLLAALDYLTDRSSERHRVDAGRLAVMGHSMGGGGALEAADNRPSLKASIPLTPWHLSKRWGSVTVPTFIVGAERDSIASVRSHAIPLYESLSSRTDRMYLELRGASHFAPNVSNTTIAKYSISWLKRFVDNDTRYDQFLCPLPSSRDISDIRGNCPR</sequence>
<dbReference type="PANTHER" id="PTHR22946:SF9">
    <property type="entry name" value="POLYKETIDE TRANSFERASE AF380"/>
    <property type="match status" value="1"/>
</dbReference>
<dbReference type="EMBL" id="BAAAMJ010000003">
    <property type="protein sequence ID" value="GAA1897151.1"/>
    <property type="molecule type" value="Genomic_DNA"/>
</dbReference>
<organism evidence="6 7">
    <name type="scientific">Streptomyces sodiiphilus</name>
    <dbReference type="NCBI Taxonomy" id="226217"/>
    <lineage>
        <taxon>Bacteria</taxon>
        <taxon>Bacillati</taxon>
        <taxon>Actinomycetota</taxon>
        <taxon>Actinomycetes</taxon>
        <taxon>Kitasatosporales</taxon>
        <taxon>Streptomycetaceae</taxon>
        <taxon>Streptomyces</taxon>
    </lineage>
</organism>
<dbReference type="Proteomes" id="UP001501303">
    <property type="component" value="Unassembled WGS sequence"/>
</dbReference>
<evidence type="ECO:0000259" key="5">
    <source>
        <dbReference type="Pfam" id="PF12740"/>
    </source>
</evidence>
<keyword evidence="4" id="KW-1133">Transmembrane helix</keyword>
<feature type="compositionally biased region" description="Polar residues" evidence="3">
    <location>
        <begin position="60"/>
        <end position="85"/>
    </location>
</feature>
<keyword evidence="2" id="KW-0378">Hydrolase</keyword>
<feature type="region of interest" description="Disordered" evidence="3">
    <location>
        <begin position="53"/>
        <end position="85"/>
    </location>
</feature>
<keyword evidence="4" id="KW-0812">Transmembrane</keyword>
<evidence type="ECO:0000256" key="2">
    <source>
        <dbReference type="ARBA" id="ARBA00022801"/>
    </source>
</evidence>
<name>A0ABP5A410_9ACTN</name>
<dbReference type="InterPro" id="IPR050261">
    <property type="entry name" value="FrsA_esterase"/>
</dbReference>
<feature type="region of interest" description="Disordered" evidence="3">
    <location>
        <begin position="1"/>
        <end position="21"/>
    </location>
</feature>
<keyword evidence="7" id="KW-1185">Reference proteome</keyword>
<evidence type="ECO:0000256" key="4">
    <source>
        <dbReference type="SAM" id="Phobius"/>
    </source>
</evidence>
<dbReference type="InterPro" id="IPR006311">
    <property type="entry name" value="TAT_signal"/>
</dbReference>
<evidence type="ECO:0000313" key="6">
    <source>
        <dbReference type="EMBL" id="GAA1897151.1"/>
    </source>
</evidence>
<evidence type="ECO:0000313" key="7">
    <source>
        <dbReference type="Proteomes" id="UP001501303"/>
    </source>
</evidence>
<dbReference type="PROSITE" id="PS51318">
    <property type="entry name" value="TAT"/>
    <property type="match status" value="1"/>
</dbReference>
<reference evidence="7" key="1">
    <citation type="journal article" date="2019" name="Int. J. Syst. Evol. Microbiol.">
        <title>The Global Catalogue of Microorganisms (GCM) 10K type strain sequencing project: providing services to taxonomists for standard genome sequencing and annotation.</title>
        <authorList>
            <consortium name="The Broad Institute Genomics Platform"/>
            <consortium name="The Broad Institute Genome Sequencing Center for Infectious Disease"/>
            <person name="Wu L."/>
            <person name="Ma J."/>
        </authorList>
    </citation>
    <scope>NUCLEOTIDE SEQUENCE [LARGE SCALE GENOMIC DNA]</scope>
    <source>
        <strain evidence="7">JCM 13581</strain>
    </source>
</reference>
<evidence type="ECO:0000256" key="3">
    <source>
        <dbReference type="SAM" id="MobiDB-lite"/>
    </source>
</evidence>
<dbReference type="PANTHER" id="PTHR22946">
    <property type="entry name" value="DIENELACTONE HYDROLASE DOMAIN-CONTAINING PROTEIN-RELATED"/>
    <property type="match status" value="1"/>
</dbReference>
<protein>
    <submittedName>
        <fullName evidence="6">Lipase</fullName>
    </submittedName>
</protein>
<gene>
    <name evidence="6" type="ORF">GCM10009716_04040</name>
</gene>
<keyword evidence="4" id="KW-0472">Membrane</keyword>
<dbReference type="SUPFAM" id="SSF53474">
    <property type="entry name" value="alpha/beta-Hydrolases"/>
    <property type="match status" value="1"/>
</dbReference>
<dbReference type="Gene3D" id="3.40.50.1820">
    <property type="entry name" value="alpha/beta hydrolase"/>
    <property type="match status" value="1"/>
</dbReference>
<dbReference type="InterPro" id="IPR029058">
    <property type="entry name" value="AB_hydrolase_fold"/>
</dbReference>
<accession>A0ABP5A410</accession>